<reference evidence="3" key="1">
    <citation type="journal article" date="2020" name="Front. Microbiol.">
        <title>Gene regulatory networks of Penicillium echinulatum 2HH and Penicillium oxalicum 114-2 inferred by a computational biology approach.</title>
        <authorList>
            <person name="Lenz A.R."/>
            <person name="Galan-Vasquez E."/>
            <person name="Balbinot E."/>
            <person name="De Abreu F.P."/>
            <person name="De Oliveira N.S."/>
            <person name="Da Rosa L.O."/>
            <person name="De Avila E Silva S."/>
            <person name="Camassola M."/>
            <person name="Dillon A.J.P."/>
            <person name="Perez-Rueda E."/>
        </authorList>
    </citation>
    <scope>NUCLEOTIDE SEQUENCE</scope>
    <source>
        <strain evidence="3">S1M29</strain>
    </source>
</reference>
<feature type="chain" id="PRO_5035221264" description="DUF7907 domain-containing protein" evidence="1">
    <location>
        <begin position="23"/>
        <end position="171"/>
    </location>
</feature>
<organism evidence="3 4">
    <name type="scientific">Penicillium ucsense</name>
    <dbReference type="NCBI Taxonomy" id="2839758"/>
    <lineage>
        <taxon>Eukaryota</taxon>
        <taxon>Fungi</taxon>
        <taxon>Dikarya</taxon>
        <taxon>Ascomycota</taxon>
        <taxon>Pezizomycotina</taxon>
        <taxon>Eurotiomycetes</taxon>
        <taxon>Eurotiomycetidae</taxon>
        <taxon>Eurotiales</taxon>
        <taxon>Aspergillaceae</taxon>
        <taxon>Penicillium</taxon>
    </lineage>
</organism>
<comment type="caution">
    <text evidence="3">The sequence shown here is derived from an EMBL/GenBank/DDBJ whole genome shotgun (WGS) entry which is preliminary data.</text>
</comment>
<keyword evidence="1" id="KW-0732">Signal</keyword>
<name>A0A8J8W6X1_9EURO</name>
<evidence type="ECO:0000256" key="1">
    <source>
        <dbReference type="SAM" id="SignalP"/>
    </source>
</evidence>
<accession>A0A8J8W6X1</accession>
<protein>
    <recommendedName>
        <fullName evidence="2">DUF7907 domain-containing protein</fullName>
    </recommendedName>
</protein>
<evidence type="ECO:0000313" key="3">
    <source>
        <dbReference type="EMBL" id="KAF7718075.1"/>
    </source>
</evidence>
<feature type="domain" description="DUF7907" evidence="2">
    <location>
        <begin position="27"/>
        <end position="168"/>
    </location>
</feature>
<evidence type="ECO:0000313" key="4">
    <source>
        <dbReference type="Proteomes" id="UP000631181"/>
    </source>
</evidence>
<proteinExistence type="predicted"/>
<sequence>MNLLQIATGSLLLVTGLPLASATKTPDGFHLFSSSPEPQFDNLYLSTQSTGPLNSIPVFRDPAHAASFYVSNSSVNYIAPNKAPWVLALVHGGSAQGNVEVSVSPSAAVATSTGFHVSHDRQLESEDKGWGSWLVCAGQQASLLELFYQNITVDRDIPNGCGQVQLIVANV</sequence>
<feature type="signal peptide" evidence="1">
    <location>
        <begin position="1"/>
        <end position="22"/>
    </location>
</feature>
<dbReference type="EMBL" id="WIWV01000019">
    <property type="protein sequence ID" value="KAF7718075.1"/>
    <property type="molecule type" value="Genomic_DNA"/>
</dbReference>
<dbReference type="Pfam" id="PF25484">
    <property type="entry name" value="DUF7907"/>
    <property type="match status" value="1"/>
</dbReference>
<gene>
    <name evidence="3" type="ORF">PECM_003040</name>
</gene>
<evidence type="ECO:0000259" key="2">
    <source>
        <dbReference type="Pfam" id="PF25484"/>
    </source>
</evidence>
<dbReference type="AlphaFoldDB" id="A0A8J8W6X1"/>
<keyword evidence="4" id="KW-1185">Reference proteome</keyword>
<dbReference type="OrthoDB" id="4351149at2759"/>
<dbReference type="InterPro" id="IPR057229">
    <property type="entry name" value="DUF7907"/>
</dbReference>
<dbReference type="Proteomes" id="UP000631181">
    <property type="component" value="Unassembled WGS sequence"/>
</dbReference>